<organism evidence="1 2">
    <name type="scientific">Cytobacillus horneckiae</name>
    <dbReference type="NCBI Taxonomy" id="549687"/>
    <lineage>
        <taxon>Bacteria</taxon>
        <taxon>Bacillati</taxon>
        <taxon>Bacillota</taxon>
        <taxon>Bacilli</taxon>
        <taxon>Bacillales</taxon>
        <taxon>Bacillaceae</taxon>
        <taxon>Cytobacillus</taxon>
    </lineage>
</organism>
<reference evidence="1 2" key="1">
    <citation type="journal article" date="2010" name="Int. J. Syst. Evol. Microbiol.">
        <title>Bacillus horneckiae sp. nov., isolated from a spacecraft-assembly clean room.</title>
        <authorList>
            <person name="Vaishampayan P."/>
            <person name="Probst A."/>
            <person name="Krishnamurthi S."/>
            <person name="Ghosh S."/>
            <person name="Osman S."/>
            <person name="McDowall A."/>
            <person name="Ruckmani A."/>
            <person name="Mayilraj S."/>
            <person name="Venkateswaran K."/>
        </authorList>
    </citation>
    <scope>NUCLEOTIDE SEQUENCE [LARGE SCALE GENOMIC DNA]</scope>
    <source>
        <strain evidence="2">1PO1SC</strain>
    </source>
</reference>
<dbReference type="InterPro" id="IPR046318">
    <property type="entry name" value="DUF5344"/>
</dbReference>
<dbReference type="Proteomes" id="UP000233343">
    <property type="component" value="Unassembled WGS sequence"/>
</dbReference>
<proteinExistence type="predicted"/>
<dbReference type="RefSeq" id="WP_066192344.1">
    <property type="nucleotide sequence ID" value="NZ_JAFDQP010000017.1"/>
</dbReference>
<dbReference type="EMBL" id="PISD01000086">
    <property type="protein sequence ID" value="PKG25903.1"/>
    <property type="molecule type" value="Genomic_DNA"/>
</dbReference>
<protein>
    <recommendedName>
        <fullName evidence="3">YwqI/YxiC family protein</fullName>
    </recommendedName>
</protein>
<sequence>MNQEMKVRYGEVENAVSKIESKAEAFETSLMKELASGNELSVVSKLNELNHMLEEIGSTYKKVLSENNQAVTRTLEELKEIDHNISSSIKAR</sequence>
<dbReference type="Pfam" id="PF17279">
    <property type="entry name" value="DUF5344"/>
    <property type="match status" value="1"/>
</dbReference>
<evidence type="ECO:0000313" key="2">
    <source>
        <dbReference type="Proteomes" id="UP000233343"/>
    </source>
</evidence>
<dbReference type="AlphaFoldDB" id="A0A2N0Z8Q5"/>
<accession>A0A2N0Z8Q5</accession>
<name>A0A2N0Z8Q5_9BACI</name>
<comment type="caution">
    <text evidence="1">The sequence shown here is derived from an EMBL/GenBank/DDBJ whole genome shotgun (WGS) entry which is preliminary data.</text>
</comment>
<evidence type="ECO:0008006" key="3">
    <source>
        <dbReference type="Google" id="ProtNLM"/>
    </source>
</evidence>
<gene>
    <name evidence="1" type="ORF">CWS20_26795</name>
</gene>
<evidence type="ECO:0000313" key="1">
    <source>
        <dbReference type="EMBL" id="PKG25903.1"/>
    </source>
</evidence>
<keyword evidence="2" id="KW-1185">Reference proteome</keyword>